<evidence type="ECO:0000313" key="2">
    <source>
        <dbReference type="EMBL" id="WPC22047.1"/>
    </source>
</evidence>
<evidence type="ECO:0000313" key="3">
    <source>
        <dbReference type="Proteomes" id="UP001302696"/>
    </source>
</evidence>
<feature type="transmembrane region" description="Helical" evidence="1">
    <location>
        <begin position="53"/>
        <end position="71"/>
    </location>
</feature>
<evidence type="ECO:0000256" key="1">
    <source>
        <dbReference type="SAM" id="Phobius"/>
    </source>
</evidence>
<sequence>MKKFGLNYTLTIIGLIATIALWLAAQVSAAVDFRANPYRWYKVIQISAKDVTIHSWAILAVVTLVFAWRSFKVRSTVTNGGSIKQFNQLLLWFGCLMPYILVIASETLFYVAAHTWLNSGTDNSDNGMWFYALAAPILIGVFSLIVQAITFILLYSGFRNVKIRKIILITLIVTYGLFVAERIGWIVLMGMGVGVGVLSASASIFVFLLVPFIIMPILSVITIIQNKRVQMDKSQTFEG</sequence>
<keyword evidence="1" id="KW-1133">Transmembrane helix</keyword>
<keyword evidence="1" id="KW-0812">Transmembrane</keyword>
<feature type="transmembrane region" description="Helical" evidence="1">
    <location>
        <begin position="91"/>
        <end position="117"/>
    </location>
</feature>
<reference evidence="3" key="1">
    <citation type="submission" date="2024-06" db="EMBL/GenBank/DDBJ databases">
        <authorList>
            <person name="Chang H.C."/>
            <person name="Mun S.Y."/>
        </authorList>
    </citation>
    <scope>NUCLEOTIDE SEQUENCE [LARGE SCALE GENOMIC DNA]</scope>
    <source>
        <strain evidence="3">KT1</strain>
    </source>
</reference>
<feature type="transmembrane region" description="Helical" evidence="1">
    <location>
        <begin position="166"/>
        <end position="188"/>
    </location>
</feature>
<proteinExistence type="predicted"/>
<feature type="transmembrane region" description="Helical" evidence="1">
    <location>
        <begin position="200"/>
        <end position="224"/>
    </location>
</feature>
<dbReference type="EMBL" id="CP104778">
    <property type="protein sequence ID" value="WPC22047.1"/>
    <property type="molecule type" value="Genomic_DNA"/>
</dbReference>
<protein>
    <submittedName>
        <fullName evidence="2">Uncharacterized protein</fullName>
    </submittedName>
</protein>
<keyword evidence="1" id="KW-0472">Membrane</keyword>
<dbReference type="RefSeq" id="WP_063698330.1">
    <property type="nucleotide sequence ID" value="NZ_BBIM01000037.1"/>
</dbReference>
<accession>A0ABZ0Q6B1</accession>
<dbReference type="Proteomes" id="UP001302696">
    <property type="component" value="Chromosome"/>
</dbReference>
<feature type="transmembrane region" description="Helical" evidence="1">
    <location>
        <begin position="129"/>
        <end position="154"/>
    </location>
</feature>
<organism evidence="2 3">
    <name type="scientific">Pediococcus inopinatus</name>
    <dbReference type="NCBI Taxonomy" id="114090"/>
    <lineage>
        <taxon>Bacteria</taxon>
        <taxon>Bacillati</taxon>
        <taxon>Bacillota</taxon>
        <taxon>Bacilli</taxon>
        <taxon>Lactobacillales</taxon>
        <taxon>Lactobacillaceae</taxon>
        <taxon>Pediococcus</taxon>
    </lineage>
</organism>
<name>A0ABZ0Q6B1_9LACO</name>
<gene>
    <name evidence="2" type="ORF">N6G96_02185</name>
</gene>
<keyword evidence="3" id="KW-1185">Reference proteome</keyword>